<dbReference type="PROSITE" id="PS50076">
    <property type="entry name" value="DNAJ_2"/>
    <property type="match status" value="1"/>
</dbReference>
<gene>
    <name evidence="2" type="ORF">PGLA1383_LOCUS17074</name>
    <name evidence="3" type="ORF">PGLA2088_LOCUS1124</name>
</gene>
<dbReference type="GO" id="GO:0051082">
    <property type="term" value="F:unfolded protein binding"/>
    <property type="evidence" value="ECO:0007669"/>
    <property type="project" value="TreeGrafter"/>
</dbReference>
<dbReference type="PANTHER" id="PTHR43948">
    <property type="entry name" value="DNAJ HOMOLOG SUBFAMILY B"/>
    <property type="match status" value="1"/>
</dbReference>
<protein>
    <recommendedName>
        <fullName evidence="1">J domain-containing protein</fullName>
    </recommendedName>
</protein>
<organism evidence="3 4">
    <name type="scientific">Polarella glacialis</name>
    <name type="common">Dinoflagellate</name>
    <dbReference type="NCBI Taxonomy" id="89957"/>
    <lineage>
        <taxon>Eukaryota</taxon>
        <taxon>Sar</taxon>
        <taxon>Alveolata</taxon>
        <taxon>Dinophyceae</taxon>
        <taxon>Suessiales</taxon>
        <taxon>Suessiaceae</taxon>
        <taxon>Polarella</taxon>
    </lineage>
</organism>
<name>A0A813H1T6_POLGL</name>
<dbReference type="Pfam" id="PF00226">
    <property type="entry name" value="DnaJ"/>
    <property type="match status" value="1"/>
</dbReference>
<dbReference type="GO" id="GO:0051087">
    <property type="term" value="F:protein-folding chaperone binding"/>
    <property type="evidence" value="ECO:0007669"/>
    <property type="project" value="TreeGrafter"/>
</dbReference>
<dbReference type="GO" id="GO:0044183">
    <property type="term" value="F:protein folding chaperone"/>
    <property type="evidence" value="ECO:0007669"/>
    <property type="project" value="TreeGrafter"/>
</dbReference>
<dbReference type="CDD" id="cd06257">
    <property type="entry name" value="DnaJ"/>
    <property type="match status" value="1"/>
</dbReference>
<comment type="caution">
    <text evidence="3">The sequence shown here is derived from an EMBL/GenBank/DDBJ whole genome shotgun (WGS) entry which is preliminary data.</text>
</comment>
<dbReference type="PROSITE" id="PS00636">
    <property type="entry name" value="DNAJ_1"/>
    <property type="match status" value="1"/>
</dbReference>
<feature type="domain" description="J" evidence="1">
    <location>
        <begin position="7"/>
        <end position="74"/>
    </location>
</feature>
<dbReference type="PRINTS" id="PR00625">
    <property type="entry name" value="JDOMAIN"/>
</dbReference>
<dbReference type="OrthoDB" id="10250354at2759"/>
<accession>A0A813H1T6</accession>
<evidence type="ECO:0000313" key="4">
    <source>
        <dbReference type="Proteomes" id="UP000626109"/>
    </source>
</evidence>
<dbReference type="AlphaFoldDB" id="A0A813H1T6"/>
<evidence type="ECO:0000313" key="2">
    <source>
        <dbReference type="EMBL" id="CAE8598672.1"/>
    </source>
</evidence>
<dbReference type="PANTHER" id="PTHR43948:SF10">
    <property type="entry name" value="MRJ, ISOFORM E"/>
    <property type="match status" value="1"/>
</dbReference>
<dbReference type="GO" id="GO:0005737">
    <property type="term" value="C:cytoplasm"/>
    <property type="evidence" value="ECO:0007669"/>
    <property type="project" value="TreeGrafter"/>
</dbReference>
<dbReference type="SUPFAM" id="SSF46565">
    <property type="entry name" value="Chaperone J-domain"/>
    <property type="match status" value="1"/>
</dbReference>
<dbReference type="GO" id="GO:0005634">
    <property type="term" value="C:nucleus"/>
    <property type="evidence" value="ECO:0007669"/>
    <property type="project" value="TreeGrafter"/>
</dbReference>
<dbReference type="EMBL" id="CAJNNW010000845">
    <property type="protein sequence ID" value="CAE8631605.1"/>
    <property type="molecule type" value="Genomic_DNA"/>
</dbReference>
<reference evidence="3" key="1">
    <citation type="submission" date="2021-02" db="EMBL/GenBank/DDBJ databases">
        <authorList>
            <person name="Dougan E. K."/>
            <person name="Rhodes N."/>
            <person name="Thang M."/>
            <person name="Chan C."/>
        </authorList>
    </citation>
    <scope>NUCLEOTIDE SEQUENCE</scope>
</reference>
<evidence type="ECO:0000259" key="1">
    <source>
        <dbReference type="PROSITE" id="PS50076"/>
    </source>
</evidence>
<dbReference type="InterPro" id="IPR036869">
    <property type="entry name" value="J_dom_sf"/>
</dbReference>
<proteinExistence type="predicted"/>
<sequence>MTDREADFYDILATFPNATPSQIRQCYRKAALRWHPDKVHPEDKALAEKRFQEVAQAYEVLGNSQQRRIYDLYLRCRPMGFLEVGDPEDPTARLQVPVKDWPGFARLFSSGNLQSGPWPGEDSSRYEESGADGVDAPISALEWLLAGGFVLGLWCFAAWRHSHHVWLKEMPASIYRMHTDWAAPMGLLMAPLFFGSVPFPEAVEWMNAALESVDA</sequence>
<evidence type="ECO:0000313" key="5">
    <source>
        <dbReference type="Proteomes" id="UP000654075"/>
    </source>
</evidence>
<dbReference type="Gene3D" id="1.10.287.110">
    <property type="entry name" value="DnaJ domain"/>
    <property type="match status" value="1"/>
</dbReference>
<dbReference type="SMART" id="SM00271">
    <property type="entry name" value="DnaJ"/>
    <property type="match status" value="1"/>
</dbReference>
<dbReference type="Proteomes" id="UP000654075">
    <property type="component" value="Unassembled WGS sequence"/>
</dbReference>
<dbReference type="EMBL" id="CAJNNV010010489">
    <property type="protein sequence ID" value="CAE8598672.1"/>
    <property type="molecule type" value="Genomic_DNA"/>
</dbReference>
<dbReference type="InterPro" id="IPR001623">
    <property type="entry name" value="DnaJ_domain"/>
</dbReference>
<evidence type="ECO:0000313" key="3">
    <source>
        <dbReference type="EMBL" id="CAE8631605.1"/>
    </source>
</evidence>
<dbReference type="Proteomes" id="UP000626109">
    <property type="component" value="Unassembled WGS sequence"/>
</dbReference>
<keyword evidence="5" id="KW-1185">Reference proteome</keyword>
<dbReference type="InterPro" id="IPR018253">
    <property type="entry name" value="DnaJ_domain_CS"/>
</dbReference>